<name>H6LAQ6_SAPGL</name>
<gene>
    <name evidence="1" type="ordered locus">SGRA_2921</name>
</gene>
<dbReference type="Proteomes" id="UP000007519">
    <property type="component" value="Chromosome"/>
</dbReference>
<keyword evidence="2" id="KW-1185">Reference proteome</keyword>
<protein>
    <submittedName>
        <fullName evidence="1">Uncharacterized protein</fullName>
    </submittedName>
</protein>
<reference evidence="1 2" key="1">
    <citation type="journal article" date="2012" name="Stand. Genomic Sci.">
        <title>Complete genome sequencing and analysis of Saprospira grandis str. Lewin, a predatory marine bacterium.</title>
        <authorList>
            <person name="Saw J.H."/>
            <person name="Yuryev A."/>
            <person name="Kanbe M."/>
            <person name="Hou S."/>
            <person name="Young A.G."/>
            <person name="Aizawa S."/>
            <person name="Alam M."/>
        </authorList>
    </citation>
    <scope>NUCLEOTIDE SEQUENCE [LARGE SCALE GENOMIC DNA]</scope>
    <source>
        <strain evidence="1 2">Lewin</strain>
    </source>
</reference>
<dbReference type="HOGENOM" id="CLU_3316756_0_0_10"/>
<dbReference type="KEGG" id="sgn:SGRA_2921"/>
<evidence type="ECO:0000313" key="2">
    <source>
        <dbReference type="Proteomes" id="UP000007519"/>
    </source>
</evidence>
<evidence type="ECO:0000313" key="1">
    <source>
        <dbReference type="EMBL" id="AFC25649.1"/>
    </source>
</evidence>
<proteinExistence type="predicted"/>
<accession>H6LAQ6</accession>
<sequence>MAPSFSAKIKAAEAQGQKLTPKMSGLLACRGRRSRRPRG</sequence>
<dbReference type="EMBL" id="CP002831">
    <property type="protein sequence ID" value="AFC25649.1"/>
    <property type="molecule type" value="Genomic_DNA"/>
</dbReference>
<organism evidence="1 2">
    <name type="scientific">Saprospira grandis (strain Lewin)</name>
    <dbReference type="NCBI Taxonomy" id="984262"/>
    <lineage>
        <taxon>Bacteria</taxon>
        <taxon>Pseudomonadati</taxon>
        <taxon>Bacteroidota</taxon>
        <taxon>Saprospiria</taxon>
        <taxon>Saprospirales</taxon>
        <taxon>Saprospiraceae</taxon>
        <taxon>Saprospira</taxon>
    </lineage>
</organism>
<dbReference type="AlphaFoldDB" id="H6LAQ6"/>